<dbReference type="InterPro" id="IPR050275">
    <property type="entry name" value="PGM_Phosphatase"/>
</dbReference>
<protein>
    <recommendedName>
        <fullName evidence="2">2,3-bisphosphoglycerate-dependent phosphoglycerate mutase</fullName>
    </recommendedName>
</protein>
<dbReference type="Gene3D" id="3.40.50.1240">
    <property type="entry name" value="Phosphoglycerate mutase-like"/>
    <property type="match status" value="1"/>
</dbReference>
<dbReference type="SUPFAM" id="SSF53254">
    <property type="entry name" value="Phosphoglycerate mutase-like"/>
    <property type="match status" value="1"/>
</dbReference>
<evidence type="ECO:0000313" key="1">
    <source>
        <dbReference type="EMBL" id="MPM22402.1"/>
    </source>
</evidence>
<dbReference type="SMART" id="SM00855">
    <property type="entry name" value="PGAM"/>
    <property type="match status" value="1"/>
</dbReference>
<dbReference type="CDD" id="cd07067">
    <property type="entry name" value="HP_PGM_like"/>
    <property type="match status" value="1"/>
</dbReference>
<organism evidence="1">
    <name type="scientific">bioreactor metagenome</name>
    <dbReference type="NCBI Taxonomy" id="1076179"/>
    <lineage>
        <taxon>unclassified sequences</taxon>
        <taxon>metagenomes</taxon>
        <taxon>ecological metagenomes</taxon>
    </lineage>
</organism>
<proteinExistence type="predicted"/>
<accession>A0A644Y1K4</accession>
<evidence type="ECO:0008006" key="2">
    <source>
        <dbReference type="Google" id="ProtNLM"/>
    </source>
</evidence>
<dbReference type="EMBL" id="VSSQ01003804">
    <property type="protein sequence ID" value="MPM22402.1"/>
    <property type="molecule type" value="Genomic_DNA"/>
</dbReference>
<dbReference type="PANTHER" id="PTHR48100">
    <property type="entry name" value="BROAD-SPECIFICITY PHOSPHATASE YOR283W-RELATED"/>
    <property type="match status" value="1"/>
</dbReference>
<reference evidence="1" key="1">
    <citation type="submission" date="2019-08" db="EMBL/GenBank/DDBJ databases">
        <authorList>
            <person name="Kucharzyk K."/>
            <person name="Murdoch R.W."/>
            <person name="Higgins S."/>
            <person name="Loffler F."/>
        </authorList>
    </citation>
    <scope>NUCLEOTIDE SEQUENCE</scope>
</reference>
<dbReference type="GO" id="GO:0005737">
    <property type="term" value="C:cytoplasm"/>
    <property type="evidence" value="ECO:0007669"/>
    <property type="project" value="TreeGrafter"/>
</dbReference>
<dbReference type="InterPro" id="IPR013078">
    <property type="entry name" value="His_Pase_superF_clade-1"/>
</dbReference>
<dbReference type="GO" id="GO:0016791">
    <property type="term" value="F:phosphatase activity"/>
    <property type="evidence" value="ECO:0007669"/>
    <property type="project" value="TreeGrafter"/>
</dbReference>
<gene>
    <name evidence="1" type="ORF">SDC9_68855</name>
</gene>
<comment type="caution">
    <text evidence="1">The sequence shown here is derived from an EMBL/GenBank/DDBJ whole genome shotgun (WGS) entry which is preliminary data.</text>
</comment>
<sequence>MKTDIYFVRHAQPDFSIKDDLIRPLSEKGIEDTRKVTNALIDKNITSIYSSPFKRAVDTIKDFAENTGLEIKTDDNFCERRVGEWVEDFKAFSLKQWEDFDFKLDGGESLRQVQERNIAALFEVIKNNHGKSIAIATHGTALSTIINYFNPDFGHAGFWSIVNKMPYILYFRFNGMKLESLDEIDII</sequence>
<name>A0A644Y1K4_9ZZZZ</name>
<dbReference type="AlphaFoldDB" id="A0A644Y1K4"/>
<dbReference type="InterPro" id="IPR029033">
    <property type="entry name" value="His_PPase_superfam"/>
</dbReference>
<dbReference type="Pfam" id="PF00300">
    <property type="entry name" value="His_Phos_1"/>
    <property type="match status" value="1"/>
</dbReference>
<dbReference type="PANTHER" id="PTHR48100:SF59">
    <property type="entry name" value="ADENOSYLCOBALAMIN_ALPHA-RIBAZOLE PHOSPHATASE"/>
    <property type="match status" value="1"/>
</dbReference>